<dbReference type="InterPro" id="IPR001845">
    <property type="entry name" value="HTH_ArsR_DNA-bd_dom"/>
</dbReference>
<keyword evidence="1" id="KW-1133">Transmembrane helix</keyword>
<dbReference type="GeneID" id="97547657"/>
<feature type="transmembrane region" description="Helical" evidence="1">
    <location>
        <begin position="12"/>
        <end position="29"/>
    </location>
</feature>
<dbReference type="Pfam" id="PF24034">
    <property type="entry name" value="DUF7343"/>
    <property type="match status" value="1"/>
</dbReference>
<protein>
    <recommendedName>
        <fullName evidence="2">HTH arsR-type domain-containing protein</fullName>
    </recommendedName>
</protein>
<dbReference type="InterPro" id="IPR036390">
    <property type="entry name" value="WH_DNA-bd_sf"/>
</dbReference>
<name>A0A2V2MYW9_9EURY</name>
<dbReference type="RefSeq" id="WP_109969729.1">
    <property type="nucleotide sequence ID" value="NZ_CP176093.1"/>
</dbReference>
<dbReference type="Gene3D" id="1.10.10.10">
    <property type="entry name" value="Winged helix-like DNA-binding domain superfamily/Winged helix DNA-binding domain"/>
    <property type="match status" value="1"/>
</dbReference>
<dbReference type="SUPFAM" id="SSF46785">
    <property type="entry name" value="Winged helix' DNA-binding domain"/>
    <property type="match status" value="1"/>
</dbReference>
<feature type="transmembrane region" description="Helical" evidence="1">
    <location>
        <begin position="59"/>
        <end position="79"/>
    </location>
</feature>
<reference evidence="3 4" key="1">
    <citation type="submission" date="2018-05" db="EMBL/GenBank/DDBJ databases">
        <title>Draft genome of Methanospirillum lacunae Ki8-1.</title>
        <authorList>
            <person name="Dueholm M.S."/>
            <person name="Nielsen P.H."/>
            <person name="Bakmann L.F."/>
            <person name="Otzen D.E."/>
        </authorList>
    </citation>
    <scope>NUCLEOTIDE SEQUENCE [LARGE SCALE GENOMIC DNA]</scope>
    <source>
        <strain evidence="3 4">Ki8-1</strain>
    </source>
</reference>
<accession>A0A2V2MYW9</accession>
<evidence type="ECO:0000259" key="2">
    <source>
        <dbReference type="PROSITE" id="PS50987"/>
    </source>
</evidence>
<proteinExistence type="predicted"/>
<keyword evidence="1" id="KW-0812">Transmembrane</keyword>
<evidence type="ECO:0000313" key="3">
    <source>
        <dbReference type="EMBL" id="PWR70616.1"/>
    </source>
</evidence>
<dbReference type="InterPro" id="IPR055767">
    <property type="entry name" value="DUF7343"/>
</dbReference>
<keyword evidence="1" id="KW-0472">Membrane</keyword>
<sequence length="181" mass="19923">MHIPGLNGQQVLAAAVLISAVFFLGVKLLNPTPLVIWSTGTDFVIQTEHIGDIYTITDVAIIICASLVVCASALTLLFYDQIHIVTSSQPVQTKAPEPEVPLPSPLEERRRKWEAVLPTLKEDQQLIYQSILDADGLIPQSDIVEKTGLSKSNVSRTLDILESMGLIERRRRGMGNIILLK</sequence>
<dbReference type="PROSITE" id="PS50987">
    <property type="entry name" value="HTH_ARSR_2"/>
    <property type="match status" value="1"/>
</dbReference>
<feature type="domain" description="HTH arsR-type" evidence="2">
    <location>
        <begin position="105"/>
        <end position="181"/>
    </location>
</feature>
<dbReference type="AlphaFoldDB" id="A0A2V2MYW9"/>
<dbReference type="OrthoDB" id="116755at2157"/>
<dbReference type="InterPro" id="IPR036388">
    <property type="entry name" value="WH-like_DNA-bd_sf"/>
</dbReference>
<evidence type="ECO:0000256" key="1">
    <source>
        <dbReference type="SAM" id="Phobius"/>
    </source>
</evidence>
<dbReference type="CDD" id="cd00090">
    <property type="entry name" value="HTH_ARSR"/>
    <property type="match status" value="1"/>
</dbReference>
<organism evidence="3 4">
    <name type="scientific">Methanospirillum lacunae</name>
    <dbReference type="NCBI Taxonomy" id="668570"/>
    <lineage>
        <taxon>Archaea</taxon>
        <taxon>Methanobacteriati</taxon>
        <taxon>Methanobacteriota</taxon>
        <taxon>Stenosarchaea group</taxon>
        <taxon>Methanomicrobia</taxon>
        <taxon>Methanomicrobiales</taxon>
        <taxon>Methanospirillaceae</taxon>
        <taxon>Methanospirillum</taxon>
    </lineage>
</organism>
<dbReference type="Proteomes" id="UP000245657">
    <property type="component" value="Unassembled WGS sequence"/>
</dbReference>
<dbReference type="InterPro" id="IPR011991">
    <property type="entry name" value="ArsR-like_HTH"/>
</dbReference>
<dbReference type="GO" id="GO:0003700">
    <property type="term" value="F:DNA-binding transcription factor activity"/>
    <property type="evidence" value="ECO:0007669"/>
    <property type="project" value="InterPro"/>
</dbReference>
<keyword evidence="4" id="KW-1185">Reference proteome</keyword>
<gene>
    <name evidence="3" type="ORF">DK846_14590</name>
</gene>
<evidence type="ECO:0000313" key="4">
    <source>
        <dbReference type="Proteomes" id="UP000245657"/>
    </source>
</evidence>
<dbReference type="EMBL" id="QGMY01000011">
    <property type="protein sequence ID" value="PWR70616.1"/>
    <property type="molecule type" value="Genomic_DNA"/>
</dbReference>
<comment type="caution">
    <text evidence="3">The sequence shown here is derived from an EMBL/GenBank/DDBJ whole genome shotgun (WGS) entry which is preliminary data.</text>
</comment>